<comment type="caution">
    <text evidence="1">The sequence shown here is derived from an EMBL/GenBank/DDBJ whole genome shotgun (WGS) entry which is preliminary data.</text>
</comment>
<reference evidence="1 2" key="1">
    <citation type="submission" date="2022-05" db="EMBL/GenBank/DDBJ databases">
        <authorList>
            <consortium name="Genoscope - CEA"/>
            <person name="William W."/>
        </authorList>
    </citation>
    <scope>NUCLEOTIDE SEQUENCE [LARGE SCALE GENOMIC DNA]</scope>
</reference>
<sequence length="183" mass="21246">MTSYRYVAVHDDDDPFELDRNQNITKRTEVLDFSQTRLSDDDDRVETRSTVIHVRSQSLKHLNERVETGSISRSKSLRDVDASGEFASVKARVSYVDSWNPVNPVGRGRIAERVKSWENNLDEEEAGSWKERKTFSSDNGMDRRKVSYNGTRARGFDYYYGSGEPDCRDERYESYQYNLDSAE</sequence>
<name>A0ABN8PXX7_9CNID</name>
<gene>
    <name evidence="1" type="ORF">PEVE_00000510</name>
</gene>
<dbReference type="Proteomes" id="UP001159427">
    <property type="component" value="Unassembled WGS sequence"/>
</dbReference>
<dbReference type="EMBL" id="CALNXI010001019">
    <property type="protein sequence ID" value="CAH3151755.1"/>
    <property type="molecule type" value="Genomic_DNA"/>
</dbReference>
<feature type="non-terminal residue" evidence="1">
    <location>
        <position position="183"/>
    </location>
</feature>
<keyword evidence="2" id="KW-1185">Reference proteome</keyword>
<evidence type="ECO:0000313" key="2">
    <source>
        <dbReference type="Proteomes" id="UP001159427"/>
    </source>
</evidence>
<accession>A0ABN8PXX7</accession>
<proteinExistence type="predicted"/>
<protein>
    <submittedName>
        <fullName evidence="1">Uncharacterized protein</fullName>
    </submittedName>
</protein>
<organism evidence="1 2">
    <name type="scientific">Porites evermanni</name>
    <dbReference type="NCBI Taxonomy" id="104178"/>
    <lineage>
        <taxon>Eukaryota</taxon>
        <taxon>Metazoa</taxon>
        <taxon>Cnidaria</taxon>
        <taxon>Anthozoa</taxon>
        <taxon>Hexacorallia</taxon>
        <taxon>Scleractinia</taxon>
        <taxon>Fungiina</taxon>
        <taxon>Poritidae</taxon>
        <taxon>Porites</taxon>
    </lineage>
</organism>
<evidence type="ECO:0000313" key="1">
    <source>
        <dbReference type="EMBL" id="CAH3151755.1"/>
    </source>
</evidence>